<evidence type="ECO:0000256" key="1">
    <source>
        <dbReference type="SAM" id="Phobius"/>
    </source>
</evidence>
<keyword evidence="1" id="KW-0812">Transmembrane</keyword>
<dbReference type="CDD" id="cd01610">
    <property type="entry name" value="PAP2_like"/>
    <property type="match status" value="1"/>
</dbReference>
<accession>A0A1K1MBC3</accession>
<dbReference type="SUPFAM" id="SSF48317">
    <property type="entry name" value="Acid phosphatase/Vanadium-dependent haloperoxidase"/>
    <property type="match status" value="1"/>
</dbReference>
<dbReference type="RefSeq" id="WP_072302154.1">
    <property type="nucleotide sequence ID" value="NZ_FPIY01000001.1"/>
</dbReference>
<keyword evidence="3" id="KW-1185">Reference proteome</keyword>
<keyword evidence="1" id="KW-1133">Transmembrane helix</keyword>
<name>A0A1K1MBC3_9FLAO</name>
<dbReference type="EMBL" id="FPIY01000001">
    <property type="protein sequence ID" value="SFW20405.1"/>
    <property type="molecule type" value="Genomic_DNA"/>
</dbReference>
<reference evidence="3" key="1">
    <citation type="submission" date="2016-11" db="EMBL/GenBank/DDBJ databases">
        <authorList>
            <person name="Varghese N."/>
            <person name="Submissions S."/>
        </authorList>
    </citation>
    <scope>NUCLEOTIDE SEQUENCE [LARGE SCALE GENOMIC DNA]</scope>
    <source>
        <strain evidence="3">DSM 24786</strain>
    </source>
</reference>
<feature type="transmembrane region" description="Helical" evidence="1">
    <location>
        <begin position="171"/>
        <end position="187"/>
    </location>
</feature>
<feature type="transmembrane region" description="Helical" evidence="1">
    <location>
        <begin position="77"/>
        <end position="95"/>
    </location>
</feature>
<dbReference type="InterPro" id="IPR036938">
    <property type="entry name" value="PAP2/HPO_sf"/>
</dbReference>
<dbReference type="Proteomes" id="UP000183257">
    <property type="component" value="Unassembled WGS sequence"/>
</dbReference>
<proteinExistence type="predicted"/>
<evidence type="ECO:0008006" key="4">
    <source>
        <dbReference type="Google" id="ProtNLM"/>
    </source>
</evidence>
<sequence length="188" mass="21267">MKIKIAQFLSIIGHPLLLFFFLILFFNLGQEKAAFSNTLSIVFGLFSLVLISWVYIGKRRGKYTDLDVSNKKQRKSLYIFVIPLMVLTLTFLMYTNQPKHIVASFGLATLLLLVSFCINFYIKVSMHVAINIYLALAISKVNLELGVLLGAFTIVVLWSRLVLKRHTPKEVVLGFVVGFIFGTALLFV</sequence>
<feature type="transmembrane region" description="Helical" evidence="1">
    <location>
        <begin position="34"/>
        <end position="56"/>
    </location>
</feature>
<feature type="transmembrane region" description="Helical" evidence="1">
    <location>
        <begin position="7"/>
        <end position="28"/>
    </location>
</feature>
<dbReference type="STRING" id="76595.SAMN05660313_00481"/>
<evidence type="ECO:0000313" key="2">
    <source>
        <dbReference type="EMBL" id="SFW20405.1"/>
    </source>
</evidence>
<protein>
    <recommendedName>
        <fullName evidence="4">PAP2 superfamily protein</fullName>
    </recommendedName>
</protein>
<gene>
    <name evidence="2" type="ORF">SAMN05660313_00481</name>
</gene>
<evidence type="ECO:0000313" key="3">
    <source>
        <dbReference type="Proteomes" id="UP000183257"/>
    </source>
</evidence>
<keyword evidence="1" id="KW-0472">Membrane</keyword>
<feature type="transmembrane region" description="Helical" evidence="1">
    <location>
        <begin position="134"/>
        <end position="159"/>
    </location>
</feature>
<organism evidence="2 3">
    <name type="scientific">Cellulophaga fucicola</name>
    <dbReference type="NCBI Taxonomy" id="76595"/>
    <lineage>
        <taxon>Bacteria</taxon>
        <taxon>Pseudomonadati</taxon>
        <taxon>Bacteroidota</taxon>
        <taxon>Flavobacteriia</taxon>
        <taxon>Flavobacteriales</taxon>
        <taxon>Flavobacteriaceae</taxon>
        <taxon>Cellulophaga</taxon>
    </lineage>
</organism>
<feature type="transmembrane region" description="Helical" evidence="1">
    <location>
        <begin position="101"/>
        <end position="122"/>
    </location>
</feature>
<dbReference type="AlphaFoldDB" id="A0A1K1MBC3"/>
<dbReference type="OrthoDB" id="966117at2"/>